<dbReference type="InterPro" id="IPR010064">
    <property type="entry name" value="HK97-gp10_tail"/>
</dbReference>
<dbReference type="RefSeq" id="WP_099999331.1">
    <property type="nucleotide sequence ID" value="NZ_CP017940.1"/>
</dbReference>
<dbReference type="AlphaFoldDB" id="A0A2N9W452"/>
<evidence type="ECO:0000313" key="1">
    <source>
        <dbReference type="EMBL" id="PIO46520.1"/>
    </source>
</evidence>
<reference evidence="2" key="1">
    <citation type="journal article" date="2017" name="Int J Environ Stud">
        <title>Does the Miocene-Pliocene relict legume Oxytropis triphylla form nitrogen-fixing nodules with a combination of bacterial strains?</title>
        <authorList>
            <person name="Safronova V."/>
            <person name="Belimov A."/>
            <person name="Sazanova A."/>
            <person name="Kuznetsova I."/>
            <person name="Popova J."/>
            <person name="Andronov E."/>
            <person name="Verkhozina A."/>
            <person name="Tikhonovich I."/>
        </authorList>
    </citation>
    <scope>NUCLEOTIDE SEQUENCE [LARGE SCALE GENOMIC DNA]</scope>
    <source>
        <strain evidence="2">Tri-38</strain>
    </source>
</reference>
<dbReference type="KEGG" id="pht:BLM14_10485"/>
<gene>
    <name evidence="1" type="ORF">B5P45_01595</name>
</gene>
<organism evidence="1 2">
    <name type="scientific">Phyllobacterium zundukense</name>
    <dbReference type="NCBI Taxonomy" id="1867719"/>
    <lineage>
        <taxon>Bacteria</taxon>
        <taxon>Pseudomonadati</taxon>
        <taxon>Pseudomonadota</taxon>
        <taxon>Alphaproteobacteria</taxon>
        <taxon>Hyphomicrobiales</taxon>
        <taxon>Phyllobacteriaceae</taxon>
        <taxon>Phyllobacterium</taxon>
    </lineage>
</organism>
<dbReference type="Pfam" id="PF04883">
    <property type="entry name" value="HK97-gp10_like"/>
    <property type="match status" value="1"/>
</dbReference>
<dbReference type="Proteomes" id="UP000232163">
    <property type="component" value="Unassembled WGS sequence"/>
</dbReference>
<keyword evidence="2" id="KW-1185">Reference proteome</keyword>
<proteinExistence type="predicted"/>
<accession>A0A2N9W452</accession>
<comment type="caution">
    <text evidence="1">The sequence shown here is derived from an EMBL/GenBank/DDBJ whole genome shotgun (WGS) entry which is preliminary data.</text>
</comment>
<sequence>MAKSAQFNRLEAKIMRMPEAYVKAVVPANEKSATELANLQKRIAPEDTGALKESIAVTGPNQATPAYSQPGGSRVAGPLEVLVTAGDSGVRYAHLVEYGTKEAEAQPFFWIALKLLRKRMENRRSRAGRKAIKDVWKQP</sequence>
<name>A0A2N9W452_9HYPH</name>
<dbReference type="EMBL" id="MZMT01000003">
    <property type="protein sequence ID" value="PIO46520.1"/>
    <property type="molecule type" value="Genomic_DNA"/>
</dbReference>
<evidence type="ECO:0000313" key="2">
    <source>
        <dbReference type="Proteomes" id="UP000232163"/>
    </source>
</evidence>
<evidence type="ECO:0008006" key="3">
    <source>
        <dbReference type="Google" id="ProtNLM"/>
    </source>
</evidence>
<protein>
    <recommendedName>
        <fullName evidence="3">HK97 gp10 family phage protein</fullName>
    </recommendedName>
</protein>
<dbReference type="OrthoDB" id="8480914at2"/>